<keyword evidence="1" id="KW-0433">Leucine-rich repeat</keyword>
<evidence type="ECO:0000256" key="1">
    <source>
        <dbReference type="ARBA" id="ARBA00022614"/>
    </source>
</evidence>
<dbReference type="GO" id="GO:0016301">
    <property type="term" value="F:kinase activity"/>
    <property type="evidence" value="ECO:0007669"/>
    <property type="project" value="UniProtKB-KW"/>
</dbReference>
<dbReference type="SUPFAM" id="SSF52058">
    <property type="entry name" value="L domain-like"/>
    <property type="match status" value="1"/>
</dbReference>
<dbReference type="Pfam" id="PF12799">
    <property type="entry name" value="LRR_4"/>
    <property type="match status" value="1"/>
</dbReference>
<sequence>MHNLDDLRAGRLRGITRLDLELGLSEFPREIFTLADSLEVLNLSNNDLSELPDDLHRLTRLKVLFCSGNRFIELPTALGRCATLETVGFRDNQIQLVTAQALPASLRALILTENALETLPDALGDCARLQKLMLAGNRLSALPEGLARCERLELLRIASNCLPALPDWLLRMPSLAWLAYADNPMPVGFVAPAEEGHCPRIAWHAIHLEQVLGQGASGVIHRATCQGQDAPMAVKLYKGALTSDGSPLAEMSACIAAGDHPNLVRLAGRIDDHPQQLPALVMHLIAPHWRNLAGPPSLDSCTRDRYADTFTLPLGNVRRLASGIASVCAHLHGRGLCHGDLYAHNILFDEDGQCLLGDFGAASFHPRSQALERLEVRAFGILLEELLAHCPESDKMLHTLARRCQHPDVAERPLFNEVVERLSA</sequence>
<dbReference type="InterPro" id="IPR001611">
    <property type="entry name" value="Leu-rich_rpt"/>
</dbReference>
<dbReference type="EC" id="2.7.-.-" evidence="5"/>
<dbReference type="Gene3D" id="1.10.510.10">
    <property type="entry name" value="Transferase(Phosphotransferase) domain 1"/>
    <property type="match status" value="1"/>
</dbReference>
<dbReference type="PROSITE" id="PS00107">
    <property type="entry name" value="PROTEIN_KINASE_ATP"/>
    <property type="match status" value="1"/>
</dbReference>
<reference evidence="5 6" key="1">
    <citation type="submission" date="2023-08" db="EMBL/GenBank/DDBJ databases">
        <title>Complete Genome Sequence of Pseudomonas entomophila TVIN A01.</title>
        <authorList>
            <person name="Shelke T."/>
            <person name="Mahar N.S."/>
            <person name="Gupta I."/>
            <person name="Gupta V."/>
        </authorList>
    </citation>
    <scope>NUCLEOTIDE SEQUENCE [LARGE SCALE GENOMIC DNA]</scope>
    <source>
        <strain evidence="5 6">TVIN-A01</strain>
    </source>
</reference>
<evidence type="ECO:0000259" key="4">
    <source>
        <dbReference type="PROSITE" id="PS50011"/>
    </source>
</evidence>
<name>A0ABY9QK82_9PSED</name>
<keyword evidence="2" id="KW-0677">Repeat</keyword>
<evidence type="ECO:0000256" key="3">
    <source>
        <dbReference type="PROSITE-ProRule" id="PRU10141"/>
    </source>
</evidence>
<dbReference type="InterPro" id="IPR032675">
    <property type="entry name" value="LRR_dom_sf"/>
</dbReference>
<dbReference type="PANTHER" id="PTHR48051:SF1">
    <property type="entry name" value="RAS SUPPRESSOR PROTEIN 1"/>
    <property type="match status" value="1"/>
</dbReference>
<keyword evidence="5" id="KW-0418">Kinase</keyword>
<dbReference type="Pfam" id="PF00069">
    <property type="entry name" value="Pkinase"/>
    <property type="match status" value="1"/>
</dbReference>
<dbReference type="Proteomes" id="UP001183127">
    <property type="component" value="Chromosome"/>
</dbReference>
<dbReference type="GeneID" id="32805144"/>
<accession>A0ABY9QK82</accession>
<dbReference type="SMART" id="SM00369">
    <property type="entry name" value="LRR_TYP"/>
    <property type="match status" value="5"/>
</dbReference>
<feature type="domain" description="Protein kinase" evidence="4">
    <location>
        <begin position="206"/>
        <end position="424"/>
    </location>
</feature>
<keyword evidence="5" id="KW-0808">Transferase</keyword>
<dbReference type="PANTHER" id="PTHR48051">
    <property type="match status" value="1"/>
</dbReference>
<keyword evidence="3" id="KW-0547">Nucleotide-binding</keyword>
<dbReference type="InterPro" id="IPR050216">
    <property type="entry name" value="LRR_domain-containing"/>
</dbReference>
<proteinExistence type="predicted"/>
<dbReference type="Gene3D" id="3.80.10.10">
    <property type="entry name" value="Ribonuclease Inhibitor"/>
    <property type="match status" value="2"/>
</dbReference>
<dbReference type="InterPro" id="IPR000719">
    <property type="entry name" value="Prot_kinase_dom"/>
</dbReference>
<dbReference type="PROSITE" id="PS51450">
    <property type="entry name" value="LRR"/>
    <property type="match status" value="1"/>
</dbReference>
<evidence type="ECO:0000313" key="6">
    <source>
        <dbReference type="Proteomes" id="UP001183127"/>
    </source>
</evidence>
<dbReference type="SMART" id="SM00364">
    <property type="entry name" value="LRR_BAC"/>
    <property type="match status" value="4"/>
</dbReference>
<evidence type="ECO:0000313" key="5">
    <source>
        <dbReference type="EMBL" id="WMW04450.1"/>
    </source>
</evidence>
<dbReference type="InterPro" id="IPR003591">
    <property type="entry name" value="Leu-rich_rpt_typical-subtyp"/>
</dbReference>
<dbReference type="RefSeq" id="WP_011533162.1">
    <property type="nucleotide sequence ID" value="NZ_CP132921.1"/>
</dbReference>
<keyword evidence="3" id="KW-0067">ATP-binding</keyword>
<protein>
    <submittedName>
        <fullName evidence="5">Leucine-rich repeat-containing protein kinase family protein</fullName>
        <ecNumber evidence="5">2.7.-.-</ecNumber>
    </submittedName>
</protein>
<feature type="binding site" evidence="3">
    <location>
        <position position="235"/>
    </location>
    <ligand>
        <name>ATP</name>
        <dbReference type="ChEBI" id="CHEBI:30616"/>
    </ligand>
</feature>
<dbReference type="SUPFAM" id="SSF56112">
    <property type="entry name" value="Protein kinase-like (PK-like)"/>
    <property type="match status" value="1"/>
</dbReference>
<dbReference type="PROSITE" id="PS50011">
    <property type="entry name" value="PROTEIN_KINASE_DOM"/>
    <property type="match status" value="1"/>
</dbReference>
<dbReference type="InterPro" id="IPR017441">
    <property type="entry name" value="Protein_kinase_ATP_BS"/>
</dbReference>
<evidence type="ECO:0000256" key="2">
    <source>
        <dbReference type="ARBA" id="ARBA00022737"/>
    </source>
</evidence>
<dbReference type="Pfam" id="PF13855">
    <property type="entry name" value="LRR_8"/>
    <property type="match status" value="1"/>
</dbReference>
<organism evidence="5 6">
    <name type="scientific">Pseudomonas entomophila</name>
    <dbReference type="NCBI Taxonomy" id="312306"/>
    <lineage>
        <taxon>Bacteria</taxon>
        <taxon>Pseudomonadati</taxon>
        <taxon>Pseudomonadota</taxon>
        <taxon>Gammaproteobacteria</taxon>
        <taxon>Pseudomonadales</taxon>
        <taxon>Pseudomonadaceae</taxon>
        <taxon>Pseudomonas</taxon>
    </lineage>
</organism>
<dbReference type="Gene3D" id="3.30.200.20">
    <property type="entry name" value="Phosphorylase Kinase, domain 1"/>
    <property type="match status" value="1"/>
</dbReference>
<dbReference type="EMBL" id="CP132921">
    <property type="protein sequence ID" value="WMW04450.1"/>
    <property type="molecule type" value="Genomic_DNA"/>
</dbReference>
<dbReference type="InterPro" id="IPR011009">
    <property type="entry name" value="Kinase-like_dom_sf"/>
</dbReference>
<dbReference type="InterPro" id="IPR025875">
    <property type="entry name" value="Leu-rich_rpt_4"/>
</dbReference>
<gene>
    <name evidence="5" type="ORF">RAH46_19180</name>
</gene>
<keyword evidence="6" id="KW-1185">Reference proteome</keyword>